<evidence type="ECO:0000313" key="2">
    <source>
        <dbReference type="Proteomes" id="UP000000276"/>
    </source>
</evidence>
<dbReference type="HOGENOM" id="CLU_2952603_0_0_11"/>
<evidence type="ECO:0000313" key="1">
    <source>
        <dbReference type="EMBL" id="ADL10110.1"/>
    </source>
</evidence>
<dbReference type="KEGG" id="cpq:CPC231_03155"/>
<dbReference type="Proteomes" id="UP000000276">
    <property type="component" value="Chromosome"/>
</dbReference>
<organism evidence="1 2">
    <name type="scientific">Corynebacterium pseudotuberculosis (strain C231)</name>
    <dbReference type="NCBI Taxonomy" id="681645"/>
    <lineage>
        <taxon>Bacteria</taxon>
        <taxon>Bacillati</taxon>
        <taxon>Actinomycetota</taxon>
        <taxon>Actinomycetes</taxon>
        <taxon>Mycobacteriales</taxon>
        <taxon>Corynebacteriaceae</taxon>
        <taxon>Corynebacterium</taxon>
    </lineage>
</organism>
<gene>
    <name evidence="1" type="ORF">CPC231_03155</name>
</gene>
<dbReference type="AlphaFoldDB" id="D9Q984"/>
<name>D9Q984_CORP2</name>
<reference evidence="1 2" key="2">
    <citation type="journal article" date="2011" name="PLoS ONE">
        <title>Evidence for reductive genome evolution and lateral acquisition of virulence functions in two Corynebacterium pseudotuberculosis strains.</title>
        <authorList>
            <person name="Ruiz J.C."/>
            <person name="D'Afonseca V."/>
            <person name="Silva A."/>
            <person name="Ali A."/>
            <person name="Pinto A.C."/>
            <person name="Santos A.R."/>
            <person name="Rocha A.A."/>
            <person name="Lopes D.O."/>
            <person name="Dorella F.A."/>
            <person name="Pacheco L.G."/>
            <person name="Costa M.P."/>
            <person name="Turk M.Z."/>
            <person name="Seyffert N."/>
            <person name="Moraes P.M."/>
            <person name="Soares S.C."/>
            <person name="Almeida S.S."/>
            <person name="Castro T.L."/>
            <person name="Abreu V.A."/>
            <person name="Trost E."/>
            <person name="Baumbach J."/>
            <person name="Tauch A."/>
            <person name="Schneider M.P."/>
            <person name="McCulloch J."/>
            <person name="Cerdeira L.T."/>
            <person name="Ramos R.T."/>
            <person name="Zerlotini A."/>
            <person name="Dominitini A."/>
            <person name="Resende D.M."/>
            <person name="Coser E.M."/>
            <person name="Oliveira L.M."/>
            <person name="Pedrosa A.L."/>
            <person name="Vieira C.U."/>
            <person name="Guimaraes C.T."/>
            <person name="Bartholomeu D.C."/>
            <person name="Oliveira D.M."/>
            <person name="Santos F.R."/>
            <person name="Rabelo E.M."/>
            <person name="Lobo F.P."/>
            <person name="Franco G.R."/>
            <person name="Costa A.F."/>
            <person name="Castro I.M."/>
            <person name="Dias S.R."/>
            <person name="Ferro J.A."/>
            <person name="Ortega J.M."/>
            <person name="Paiva L.V."/>
            <person name="Goulart L.R."/>
            <person name="Almeida J.F."/>
            <person name="Ferro M.I."/>
            <person name="Carneiro N.P."/>
            <person name="Falcao P.R."/>
            <person name="Grynberg P."/>
            <person name="Teixeira S.M."/>
            <person name="Brommonschenkel S."/>
            <person name="Oliveira S.C."/>
            <person name="Meyer R."/>
            <person name="Moore R.J."/>
            <person name="Miyoshi A."/>
            <person name="Oliveira G.C."/>
            <person name="Azevedo V."/>
        </authorList>
    </citation>
    <scope>NUCLEOTIDE SEQUENCE [LARGE SCALE GENOMIC DNA]</scope>
    <source>
        <strain evidence="1 2">C231</strain>
    </source>
</reference>
<reference evidence="1 2" key="1">
    <citation type="journal article" date="2011" name="J. Bacteriol.">
        <title>Complete genome sequence of Corynebacterium pseudotuberculosis I19, a strain isolated from a cow in Israel with bovine mastitis.</title>
        <authorList>
            <consortium name="Consortium: Rede Paraense de Genomica e Proteomica (RPGP)"/>
            <person name="Silva A."/>
            <person name="Schneider M.P."/>
            <person name="Cerdeira L."/>
            <person name="Barbosa M.S."/>
            <person name="Ramos R.T."/>
            <person name="Carneiro A.R."/>
            <person name="Santos R."/>
            <person name="Lima M."/>
            <person name="D'Afonseca V."/>
            <person name="Almeida S.S."/>
            <person name="Santos A.R."/>
            <person name="Soares S.C."/>
            <person name="Pinto A.C."/>
            <person name="Ali A."/>
            <person name="Dorella F.A."/>
            <person name="Rocha F."/>
            <person name="de Abreu V.A."/>
            <person name="Trost E."/>
            <person name="Tauch A."/>
            <person name="Shpigel N."/>
            <person name="Miyoshi A."/>
            <person name="Azevedo V."/>
        </authorList>
    </citation>
    <scope>NUCLEOTIDE SEQUENCE [LARGE SCALE GENOMIC DNA]</scope>
    <source>
        <strain evidence="1 2">C231</strain>
    </source>
</reference>
<dbReference type="EMBL" id="CP001829">
    <property type="protein sequence ID" value="ADL10110.1"/>
    <property type="molecule type" value="Genomic_DNA"/>
</dbReference>
<proteinExistence type="predicted"/>
<sequence>MTHLAQRDDFNFQNLVSPAHMTFISVSLTKEQSTLILVEADFRLGGLHSMLTRCVNTMI</sequence>
<keyword evidence="2" id="KW-1185">Reference proteome</keyword>
<accession>D9Q984</accession>
<protein>
    <submittedName>
        <fullName evidence="1">Uncharacterized protein</fullName>
    </submittedName>
</protein>